<sequence length="536" mass="58616">MCGLGSFPNAKKDGTSHAGKLIQPVLKLLNEDGSEAVWTLDSLSGGSAVAVDWGRCVIFFLLYFAVSSFLSLEGAVHLLCTIVTFYPSSVQHHYDILYVWSRGCHQDDVQAGPPSLIDFIVEAAIVSKIMSGKCSVNMLEKLAACLALLPKSRGDEDCWFLMMQKVLLSINVNLNEAFQGLEEEAKCNEAIRLLVPPGKDPPPPLGGKKTSGEVLDKAARKSEQLLMSSVTTLMLCCCKMLTTSYPVQVTVPIRPLLALVGRVLVVDGSLSQALLPFVTAIQQEFICSQLPTLHSYVLDLLTAIIKRALFRQNLLDSLQAGYIAKGVSSVVKGREFKHEYCLRETIVVYQAQKSQLLPHAADIMRLLTVYFRMCALPELRIKVYSVIKILLMSMGIGIAVHLAEEVINNAFADLNPIDQGTGDVSSRANSKASTGALLQTRHRKRKHATTATGSSEEQLDRVNFEKEVPKGYTTFIPVKIAALEALEALLTVLCQVGSPTYDPENVLFLTYAGMSNTNLEQKNRSVPDSGNKNLLP</sequence>
<feature type="compositionally biased region" description="Polar residues" evidence="1">
    <location>
        <begin position="422"/>
        <end position="437"/>
    </location>
</feature>
<evidence type="ECO:0000313" key="2">
    <source>
        <dbReference type="EMBL" id="RVX08658.1"/>
    </source>
</evidence>
<organism evidence="2 3">
    <name type="scientific">Vitis vinifera</name>
    <name type="common">Grape</name>
    <dbReference type="NCBI Taxonomy" id="29760"/>
    <lineage>
        <taxon>Eukaryota</taxon>
        <taxon>Viridiplantae</taxon>
        <taxon>Streptophyta</taxon>
        <taxon>Embryophyta</taxon>
        <taxon>Tracheophyta</taxon>
        <taxon>Spermatophyta</taxon>
        <taxon>Magnoliopsida</taxon>
        <taxon>eudicotyledons</taxon>
        <taxon>Gunneridae</taxon>
        <taxon>Pentapetalae</taxon>
        <taxon>rosids</taxon>
        <taxon>Vitales</taxon>
        <taxon>Vitaceae</taxon>
        <taxon>Viteae</taxon>
        <taxon>Vitis</taxon>
    </lineage>
</organism>
<dbReference type="PANTHER" id="PTHR34105:SF1">
    <property type="entry name" value="PROLINE-, GLUTAMIC ACID- AND LEUCINE-RICH PROTEIN 1"/>
    <property type="match status" value="1"/>
</dbReference>
<gene>
    <name evidence="2" type="ORF">CK203_010868</name>
</gene>
<accession>A0A438JI75</accession>
<feature type="region of interest" description="Disordered" evidence="1">
    <location>
        <begin position="422"/>
        <end position="458"/>
    </location>
</feature>
<name>A0A438JI75_VITVI</name>
<proteinExistence type="predicted"/>
<reference evidence="2 3" key="1">
    <citation type="journal article" date="2018" name="PLoS Genet.">
        <title>Population sequencing reveals clonal diversity and ancestral inbreeding in the grapevine cultivar Chardonnay.</title>
        <authorList>
            <person name="Roach M.J."/>
            <person name="Johnson D.L."/>
            <person name="Bohlmann J."/>
            <person name="van Vuuren H.J."/>
            <person name="Jones S.J."/>
            <person name="Pretorius I.S."/>
            <person name="Schmidt S.A."/>
            <person name="Borneman A.R."/>
        </authorList>
    </citation>
    <scope>NUCLEOTIDE SEQUENCE [LARGE SCALE GENOMIC DNA]</scope>
    <source>
        <strain evidence="3">cv. Chardonnay</strain>
        <tissue evidence="2">Leaf</tissue>
    </source>
</reference>
<dbReference type="Proteomes" id="UP000288805">
    <property type="component" value="Unassembled WGS sequence"/>
</dbReference>
<dbReference type="EMBL" id="QGNW01000040">
    <property type="protein sequence ID" value="RVX08658.1"/>
    <property type="molecule type" value="Genomic_DNA"/>
</dbReference>
<evidence type="ECO:0000256" key="1">
    <source>
        <dbReference type="SAM" id="MobiDB-lite"/>
    </source>
</evidence>
<evidence type="ECO:0000313" key="3">
    <source>
        <dbReference type="Proteomes" id="UP000288805"/>
    </source>
</evidence>
<protein>
    <submittedName>
        <fullName evidence="2">Uncharacterized protein</fullName>
    </submittedName>
</protein>
<dbReference type="PANTHER" id="PTHR34105">
    <property type="entry name" value="PROLINE-, GLUTAMIC ACID- AND LEUCINE-RICH PROTEIN 1"/>
    <property type="match status" value="1"/>
</dbReference>
<dbReference type="AlphaFoldDB" id="A0A438JI75"/>
<comment type="caution">
    <text evidence="2">The sequence shown here is derived from an EMBL/GenBank/DDBJ whole genome shotgun (WGS) entry which is preliminary data.</text>
</comment>